<keyword evidence="2" id="KW-1185">Reference proteome</keyword>
<proteinExistence type="predicted"/>
<name>A0ABQ4A7W2_9ACTN</name>
<dbReference type="Proteomes" id="UP000631312">
    <property type="component" value="Unassembled WGS sequence"/>
</dbReference>
<comment type="caution">
    <text evidence="1">The sequence shown here is derived from an EMBL/GenBank/DDBJ whole genome shotgun (WGS) entry which is preliminary data.</text>
</comment>
<gene>
    <name evidence="1" type="ORF">Alo02nite_00040</name>
</gene>
<organism evidence="1 2">
    <name type="scientific">Actinoplanes lobatus</name>
    <dbReference type="NCBI Taxonomy" id="113568"/>
    <lineage>
        <taxon>Bacteria</taxon>
        <taxon>Bacillati</taxon>
        <taxon>Actinomycetota</taxon>
        <taxon>Actinomycetes</taxon>
        <taxon>Micromonosporales</taxon>
        <taxon>Micromonosporaceae</taxon>
        <taxon>Actinoplanes</taxon>
    </lineage>
</organism>
<evidence type="ECO:0000313" key="2">
    <source>
        <dbReference type="Proteomes" id="UP000631312"/>
    </source>
</evidence>
<reference evidence="1 2" key="1">
    <citation type="submission" date="2021-01" db="EMBL/GenBank/DDBJ databases">
        <title>Whole genome shotgun sequence of Actinoplanes lobatus NBRC 12513.</title>
        <authorList>
            <person name="Komaki H."/>
            <person name="Tamura T."/>
        </authorList>
    </citation>
    <scope>NUCLEOTIDE SEQUENCE [LARGE SCALE GENOMIC DNA]</scope>
    <source>
        <strain evidence="1 2">NBRC 12513</strain>
    </source>
</reference>
<sequence length="183" mass="20249">MGSPGNEYADVGRAVSPFRTALERAGAWQDASVVDIYELLPRERSPVDYRNLVSDPRIDQEGLRQLGQNPFPFVRSAVARSPLADATTLAAVSLDGLDRWTRNSILISIARHHNADRSTLLGVLRKTCALLNQPDERPFAAALALARRTELSEIEVLDLIDQPNASRRMARGVRRALAGREPR</sequence>
<dbReference type="EMBL" id="BOMP01000001">
    <property type="protein sequence ID" value="GIE37106.1"/>
    <property type="molecule type" value="Genomic_DNA"/>
</dbReference>
<protein>
    <submittedName>
        <fullName evidence="1">Uncharacterized protein</fullName>
    </submittedName>
</protein>
<evidence type="ECO:0000313" key="1">
    <source>
        <dbReference type="EMBL" id="GIE37106.1"/>
    </source>
</evidence>
<accession>A0ABQ4A7W2</accession>